<organism evidence="1 2">
    <name type="scientific">Pseudooceanicola algae</name>
    <dbReference type="NCBI Taxonomy" id="1537215"/>
    <lineage>
        <taxon>Bacteria</taxon>
        <taxon>Pseudomonadati</taxon>
        <taxon>Pseudomonadota</taxon>
        <taxon>Alphaproteobacteria</taxon>
        <taxon>Rhodobacterales</taxon>
        <taxon>Paracoccaceae</taxon>
        <taxon>Pseudooceanicola</taxon>
    </lineage>
</organism>
<dbReference type="NCBIfam" id="NF033516">
    <property type="entry name" value="transpos_IS3"/>
    <property type="match status" value="1"/>
</dbReference>
<dbReference type="AlphaFoldDB" id="A0A418SDG4"/>
<dbReference type="PROSITE" id="PS50994">
    <property type="entry name" value="INTEGRASE"/>
    <property type="match status" value="1"/>
</dbReference>
<proteinExistence type="predicted"/>
<dbReference type="InterPro" id="IPR050900">
    <property type="entry name" value="Transposase_IS3/IS150/IS904"/>
</dbReference>
<dbReference type="PANTHER" id="PTHR46889:SF5">
    <property type="entry name" value="INTEGRASE PROTEIN"/>
    <property type="match status" value="1"/>
</dbReference>
<dbReference type="InterPro" id="IPR012337">
    <property type="entry name" value="RNaseH-like_sf"/>
</dbReference>
<dbReference type="PANTHER" id="PTHR46889">
    <property type="entry name" value="TRANSPOSASE INSF FOR INSERTION SEQUENCE IS3B-RELATED"/>
    <property type="match status" value="1"/>
</dbReference>
<evidence type="ECO:0000313" key="1">
    <source>
        <dbReference type="EMBL" id="QPM89401.1"/>
    </source>
</evidence>
<name>A0A418SDG4_9RHOB</name>
<protein>
    <submittedName>
        <fullName evidence="1">IS3 family transposase ISDsh1</fullName>
    </submittedName>
</protein>
<dbReference type="SUPFAM" id="SSF53098">
    <property type="entry name" value="Ribonuclease H-like"/>
    <property type="match status" value="1"/>
</dbReference>
<dbReference type="Gene3D" id="3.30.420.10">
    <property type="entry name" value="Ribonuclease H-like superfamily/Ribonuclease H"/>
    <property type="match status" value="1"/>
</dbReference>
<gene>
    <name evidence="1" type="ORF">PSAL_006170</name>
</gene>
<evidence type="ECO:0000313" key="2">
    <source>
        <dbReference type="Proteomes" id="UP000283786"/>
    </source>
</evidence>
<dbReference type="GO" id="GO:0003676">
    <property type="term" value="F:nucleic acid binding"/>
    <property type="evidence" value="ECO:0007669"/>
    <property type="project" value="InterPro"/>
</dbReference>
<dbReference type="InterPro" id="IPR036397">
    <property type="entry name" value="RNaseH_sf"/>
</dbReference>
<keyword evidence="2" id="KW-1185">Reference proteome</keyword>
<dbReference type="InterPro" id="IPR001584">
    <property type="entry name" value="Integrase_cat-core"/>
</dbReference>
<dbReference type="Pfam" id="PF00665">
    <property type="entry name" value="rve"/>
    <property type="match status" value="1"/>
</dbReference>
<dbReference type="Pfam" id="PF13333">
    <property type="entry name" value="rve_2"/>
    <property type="match status" value="1"/>
</dbReference>
<dbReference type="KEGG" id="palw:PSAL_006170"/>
<sequence length="175" mass="19720">MSEDKVNRHFRAPAPNMLWVSDFTYVSTWAGFVYVAFVIDKFANHIVGWRVSGSAKTDFVLDALEQALYKRRPDGDGSLVRHSDRGSQYVSIRYTEHLADAGIEPSVGSVGDSCDNALAETVNGLCKTEVIRRRGPWKNLEAIEMATLEWVDWFNNRRLLEPIGNIPPVEAEANY</sequence>
<accession>A0A418SDG4</accession>
<dbReference type="EMBL" id="CP060436">
    <property type="protein sequence ID" value="QPM89401.1"/>
    <property type="molecule type" value="Genomic_DNA"/>
</dbReference>
<dbReference type="GO" id="GO:0015074">
    <property type="term" value="P:DNA integration"/>
    <property type="evidence" value="ECO:0007669"/>
    <property type="project" value="InterPro"/>
</dbReference>
<dbReference type="Proteomes" id="UP000283786">
    <property type="component" value="Chromosome"/>
</dbReference>
<reference evidence="1 2" key="1">
    <citation type="submission" date="2020-08" db="EMBL/GenBank/DDBJ databases">
        <title>Genome sequence of Rhodobacteraceae bacterium Lw-13e.</title>
        <authorList>
            <person name="Poehlein A."/>
            <person name="Wolter L."/>
            <person name="Daniel R."/>
            <person name="Brinkhoff T."/>
        </authorList>
    </citation>
    <scope>NUCLEOTIDE SEQUENCE [LARGE SCALE GENOMIC DNA]</scope>
    <source>
        <strain evidence="1 2">Lw-13e</strain>
    </source>
</reference>
<dbReference type="InterPro" id="IPR048020">
    <property type="entry name" value="Transpos_IS3"/>
</dbReference>